<comment type="similarity">
    <text evidence="1">Belongs to the bacterial solute-binding protein 7 family.</text>
</comment>
<name>A0A645D2A0_9ZZZZ</name>
<dbReference type="Pfam" id="PF03480">
    <property type="entry name" value="DctP"/>
    <property type="match status" value="1"/>
</dbReference>
<keyword evidence="2" id="KW-0813">Transport</keyword>
<dbReference type="EMBL" id="VSSQ01032150">
    <property type="protein sequence ID" value="MPM83329.1"/>
    <property type="molecule type" value="Genomic_DNA"/>
</dbReference>
<evidence type="ECO:0000256" key="2">
    <source>
        <dbReference type="ARBA" id="ARBA00022448"/>
    </source>
</evidence>
<dbReference type="PANTHER" id="PTHR33376">
    <property type="match status" value="1"/>
</dbReference>
<gene>
    <name evidence="4" type="primary">yiaO_13</name>
    <name evidence="4" type="ORF">SDC9_130393</name>
</gene>
<dbReference type="PANTHER" id="PTHR33376:SF7">
    <property type="entry name" value="C4-DICARBOXYLATE-BINDING PROTEIN DCTB"/>
    <property type="match status" value="1"/>
</dbReference>
<evidence type="ECO:0000256" key="1">
    <source>
        <dbReference type="ARBA" id="ARBA00009023"/>
    </source>
</evidence>
<dbReference type="InterPro" id="IPR038404">
    <property type="entry name" value="TRAP_DctP_sf"/>
</dbReference>
<comment type="caution">
    <text evidence="4">The sequence shown here is derived from an EMBL/GenBank/DDBJ whole genome shotgun (WGS) entry which is preliminary data.</text>
</comment>
<reference evidence="4" key="1">
    <citation type="submission" date="2019-08" db="EMBL/GenBank/DDBJ databases">
        <authorList>
            <person name="Kucharzyk K."/>
            <person name="Murdoch R.W."/>
            <person name="Higgins S."/>
            <person name="Loffler F."/>
        </authorList>
    </citation>
    <scope>NUCLEOTIDE SEQUENCE</scope>
</reference>
<protein>
    <submittedName>
        <fullName evidence="4">2,3-diketo-L-gulonate-binding periplasmic protein YiaO</fullName>
    </submittedName>
</protein>
<dbReference type="NCBIfam" id="NF037995">
    <property type="entry name" value="TRAP_S1"/>
    <property type="match status" value="1"/>
</dbReference>
<dbReference type="Gene3D" id="3.40.190.170">
    <property type="entry name" value="Bacterial extracellular solute-binding protein, family 7"/>
    <property type="match status" value="1"/>
</dbReference>
<organism evidence="4">
    <name type="scientific">bioreactor metagenome</name>
    <dbReference type="NCBI Taxonomy" id="1076179"/>
    <lineage>
        <taxon>unclassified sequences</taxon>
        <taxon>metagenomes</taxon>
        <taxon>ecological metagenomes</taxon>
    </lineage>
</organism>
<accession>A0A645D2A0</accession>
<dbReference type="InterPro" id="IPR018389">
    <property type="entry name" value="DctP_fam"/>
</dbReference>
<keyword evidence="3" id="KW-0732">Signal</keyword>
<evidence type="ECO:0000256" key="3">
    <source>
        <dbReference type="ARBA" id="ARBA00022729"/>
    </source>
</evidence>
<sequence>MKFFEQQKYLIHTNHIFQTMGFVMNKATYDKLSPDLKAIIDTAAKNAVAFERRGIDEKNSSYLETIKKSGMQVIDLSPAVLSEFQKRSASVYDMIRKNIGDIVDKAIEAVKEAQK</sequence>
<dbReference type="AlphaFoldDB" id="A0A645D2A0"/>
<proteinExistence type="inferred from homology"/>
<evidence type="ECO:0000313" key="4">
    <source>
        <dbReference type="EMBL" id="MPM83329.1"/>
    </source>
</evidence>
<dbReference type="GO" id="GO:0055085">
    <property type="term" value="P:transmembrane transport"/>
    <property type="evidence" value="ECO:0007669"/>
    <property type="project" value="InterPro"/>
</dbReference>